<sequence length="138" mass="15549">MKVVLDTNIYLSGLIFPNSKPSLVLDLAKEGKFEIYCSDFIIVEIERIFIAKFGYGQNTTDKIILEILKFVKVIQPDKKVDVIKSNADDNHILECAMSAQADYLVTGDKKHILPLKKFGTTKIVNASDFLEKLDLPEV</sequence>
<evidence type="ECO:0000313" key="2">
    <source>
        <dbReference type="EMBL" id="PIS07990.1"/>
    </source>
</evidence>
<dbReference type="Proteomes" id="UP000231382">
    <property type="component" value="Unassembled WGS sequence"/>
</dbReference>
<dbReference type="PANTHER" id="PTHR34610:SF3">
    <property type="entry name" value="SSL7007 PROTEIN"/>
    <property type="match status" value="1"/>
</dbReference>
<evidence type="ECO:0000313" key="3">
    <source>
        <dbReference type="Proteomes" id="UP000231382"/>
    </source>
</evidence>
<protein>
    <submittedName>
        <fullName evidence="2">Putative toxin-antitoxin system toxin component, PIN family</fullName>
    </submittedName>
</protein>
<reference evidence="3" key="1">
    <citation type="submission" date="2017-09" db="EMBL/GenBank/DDBJ databases">
        <title>Depth-based differentiation of microbial function through sediment-hosted aquifers and enrichment of novel symbionts in the deep terrestrial subsurface.</title>
        <authorList>
            <person name="Probst A.J."/>
            <person name="Ladd B."/>
            <person name="Jarett J.K."/>
            <person name="Geller-Mcgrath D.E."/>
            <person name="Sieber C.M.K."/>
            <person name="Emerson J.B."/>
            <person name="Anantharaman K."/>
            <person name="Thomas B.C."/>
            <person name="Malmstrom R."/>
            <person name="Stieglmeier M."/>
            <person name="Klingl A."/>
            <person name="Woyke T."/>
            <person name="Ryan C.M."/>
            <person name="Banfield J.F."/>
        </authorList>
    </citation>
    <scope>NUCLEOTIDE SEQUENCE [LARGE SCALE GENOMIC DNA]</scope>
</reference>
<dbReference type="InterPro" id="IPR002850">
    <property type="entry name" value="PIN_toxin-like"/>
</dbReference>
<dbReference type="Pfam" id="PF13470">
    <property type="entry name" value="PIN_3"/>
    <property type="match status" value="1"/>
</dbReference>
<dbReference type="SUPFAM" id="SSF88723">
    <property type="entry name" value="PIN domain-like"/>
    <property type="match status" value="1"/>
</dbReference>
<name>A0A2H0W7D2_9BACT</name>
<organism evidence="2 3">
    <name type="scientific">Candidatus Berkelbacteria bacterium CG10_big_fil_rev_8_21_14_0_10_43_13</name>
    <dbReference type="NCBI Taxonomy" id="1974514"/>
    <lineage>
        <taxon>Bacteria</taxon>
        <taxon>Candidatus Berkelbacteria</taxon>
    </lineage>
</organism>
<dbReference type="PANTHER" id="PTHR34610">
    <property type="entry name" value="SSL7007 PROTEIN"/>
    <property type="match status" value="1"/>
</dbReference>
<gene>
    <name evidence="2" type="ORF">COT78_00715</name>
</gene>
<evidence type="ECO:0000259" key="1">
    <source>
        <dbReference type="SMART" id="SM00670"/>
    </source>
</evidence>
<proteinExistence type="predicted"/>
<accession>A0A2H0W7D2</accession>
<feature type="domain" description="PIN" evidence="1">
    <location>
        <begin position="1"/>
        <end position="113"/>
    </location>
</feature>
<comment type="caution">
    <text evidence="2">The sequence shown here is derived from an EMBL/GenBank/DDBJ whole genome shotgun (WGS) entry which is preliminary data.</text>
</comment>
<dbReference type="Gene3D" id="3.40.50.1010">
    <property type="entry name" value="5'-nuclease"/>
    <property type="match status" value="1"/>
</dbReference>
<dbReference type="AlphaFoldDB" id="A0A2H0W7D2"/>
<dbReference type="SMART" id="SM00670">
    <property type="entry name" value="PINc"/>
    <property type="match status" value="1"/>
</dbReference>
<dbReference type="InterPro" id="IPR029060">
    <property type="entry name" value="PIN-like_dom_sf"/>
</dbReference>
<dbReference type="NCBIfam" id="TIGR00305">
    <property type="entry name" value="putative toxin-antitoxin system toxin component, PIN family"/>
    <property type="match status" value="1"/>
</dbReference>
<dbReference type="EMBL" id="PEZW01000006">
    <property type="protein sequence ID" value="PIS07990.1"/>
    <property type="molecule type" value="Genomic_DNA"/>
</dbReference>
<dbReference type="InterPro" id="IPR002716">
    <property type="entry name" value="PIN_dom"/>
</dbReference>